<dbReference type="Gene3D" id="1.25.50.20">
    <property type="match status" value="1"/>
</dbReference>
<dbReference type="EMBL" id="BARS01058636">
    <property type="protein sequence ID" value="GAG49972.1"/>
    <property type="molecule type" value="Genomic_DNA"/>
</dbReference>
<accession>X0YTA9</accession>
<feature type="non-terminal residue" evidence="1">
    <location>
        <position position="1"/>
    </location>
</feature>
<name>X0YTA9_9ZZZZ</name>
<protein>
    <submittedName>
        <fullName evidence="1">Uncharacterized protein</fullName>
    </submittedName>
</protein>
<gene>
    <name evidence="1" type="ORF">S01H1_85398</name>
</gene>
<reference evidence="1" key="1">
    <citation type="journal article" date="2014" name="Front. Microbiol.">
        <title>High frequency of phylogenetically diverse reductive dehalogenase-homologous genes in deep subseafloor sedimentary metagenomes.</title>
        <authorList>
            <person name="Kawai M."/>
            <person name="Futagami T."/>
            <person name="Toyoda A."/>
            <person name="Takaki Y."/>
            <person name="Nishi S."/>
            <person name="Hori S."/>
            <person name="Arai W."/>
            <person name="Tsubouchi T."/>
            <person name="Morono Y."/>
            <person name="Uchiyama I."/>
            <person name="Ito T."/>
            <person name="Fujiyama A."/>
            <person name="Inagaki F."/>
            <person name="Takami H."/>
        </authorList>
    </citation>
    <scope>NUCLEOTIDE SEQUENCE</scope>
    <source>
        <strain evidence="1">Expedition CK06-06</strain>
    </source>
</reference>
<evidence type="ECO:0000313" key="1">
    <source>
        <dbReference type="EMBL" id="GAG49972.1"/>
    </source>
</evidence>
<comment type="caution">
    <text evidence="1">The sequence shown here is derived from an EMBL/GenBank/DDBJ whole genome shotgun (WGS) entry which is preliminary data.</text>
</comment>
<feature type="non-terminal residue" evidence="1">
    <location>
        <position position="89"/>
    </location>
</feature>
<proteinExistence type="predicted"/>
<dbReference type="AlphaFoldDB" id="X0YTA9"/>
<sequence>TRTRDSIDLGPRAPRFVYGNAHEGGFFRPAHGAPELEALMGSLSSLPAVERMGLVDHQWALVRAGRAPIGGFLELAAALRDEPDPDVLS</sequence>
<organism evidence="1">
    <name type="scientific">marine sediment metagenome</name>
    <dbReference type="NCBI Taxonomy" id="412755"/>
    <lineage>
        <taxon>unclassified sequences</taxon>
        <taxon>metagenomes</taxon>
        <taxon>ecological metagenomes</taxon>
    </lineage>
</organism>